<evidence type="ECO:0000313" key="3">
    <source>
        <dbReference type="Proteomes" id="UP000290131"/>
    </source>
</evidence>
<dbReference type="Proteomes" id="UP000290131">
    <property type="component" value="Segment"/>
</dbReference>
<evidence type="ECO:0000313" key="2">
    <source>
        <dbReference type="EMBL" id="AZU99658.1"/>
    </source>
</evidence>
<feature type="transmembrane region" description="Helical" evidence="1">
    <location>
        <begin position="40"/>
        <end position="62"/>
    </location>
</feature>
<evidence type="ECO:0000256" key="1">
    <source>
        <dbReference type="SAM" id="Phobius"/>
    </source>
</evidence>
<protein>
    <submittedName>
        <fullName evidence="2">Uncharacterized protein</fullName>
    </submittedName>
</protein>
<sequence length="128" mass="15809">MKNLNYLNSRFHYKSDRHTDRWTLMEPDAKGHLNGDCEDYSLWIAYWLIAEGSWLKLYWMILTRQIKFHYVRVKSTWEPHMVLEHKGMCIDNIYRKWVSRHKMEHQFTFKYRAILTTVWIKQLANLWG</sequence>
<keyword evidence="1" id="KW-1133">Transmembrane helix</keyword>
<name>A0A3T0IIK9_9CAUD</name>
<reference evidence="2" key="1">
    <citation type="submission" date="2018-12" db="EMBL/GenBank/DDBJ databases">
        <title>Characterization of a N4-like bacteriophage infecting a coral-derived Vibrio strain.</title>
        <authorList>
            <person name="Huang S."/>
        </authorList>
    </citation>
    <scope>NUCLEOTIDE SEQUENCE [LARGE SCALE GENOMIC DNA]</scope>
</reference>
<gene>
    <name evidence="2" type="ORF">SBP1_gp066</name>
</gene>
<keyword evidence="1" id="KW-0472">Membrane</keyword>
<dbReference type="EMBL" id="MK301608">
    <property type="protein sequence ID" value="AZU99658.1"/>
    <property type="molecule type" value="Genomic_DNA"/>
</dbReference>
<organism evidence="2">
    <name type="scientific">Vibrio virus vB_VspP_SBP1</name>
    <dbReference type="NCBI Taxonomy" id="2500581"/>
    <lineage>
        <taxon>Viruses</taxon>
        <taxon>Duplodnaviria</taxon>
        <taxon>Heunggongvirae</taxon>
        <taxon>Uroviricota</taxon>
        <taxon>Caudoviricetes</taxon>
        <taxon>Schitoviridae</taxon>
        <taxon>Electravirus</taxon>
        <taxon>Electravirus Sbp1</taxon>
    </lineage>
</organism>
<keyword evidence="3" id="KW-1185">Reference proteome</keyword>
<accession>A0A3T0IIK9</accession>
<dbReference type="Gene3D" id="3.10.620.30">
    <property type="match status" value="1"/>
</dbReference>
<proteinExistence type="predicted"/>
<keyword evidence="1" id="KW-0812">Transmembrane</keyword>